<dbReference type="EMBL" id="QRZM01000005">
    <property type="protein sequence ID" value="RGV75472.1"/>
    <property type="molecule type" value="Genomic_DNA"/>
</dbReference>
<dbReference type="AlphaFoldDB" id="A0A412Z640"/>
<dbReference type="GO" id="GO:0008218">
    <property type="term" value="P:bioluminescence"/>
    <property type="evidence" value="ECO:0007669"/>
    <property type="project" value="InterPro"/>
</dbReference>
<evidence type="ECO:0000313" key="3">
    <source>
        <dbReference type="Proteomes" id="UP000284543"/>
    </source>
</evidence>
<dbReference type="InterPro" id="IPR042099">
    <property type="entry name" value="ANL_N_sf"/>
</dbReference>
<feature type="domain" description="Acyl-protein synthetase LuxE" evidence="1">
    <location>
        <begin position="28"/>
        <end position="372"/>
    </location>
</feature>
<dbReference type="Gene3D" id="3.40.50.12780">
    <property type="entry name" value="N-terminal domain of ligase-like"/>
    <property type="match status" value="1"/>
</dbReference>
<dbReference type="GO" id="GO:0047474">
    <property type="term" value="F:long-chain fatty acid--protein ligase activity"/>
    <property type="evidence" value="ECO:0007669"/>
    <property type="project" value="InterPro"/>
</dbReference>
<comment type="caution">
    <text evidence="2">The sequence shown here is derived from an EMBL/GenBank/DDBJ whole genome shotgun (WGS) entry which is preliminary data.</text>
</comment>
<gene>
    <name evidence="2" type="ORF">DWW02_14305</name>
</gene>
<reference evidence="2 3" key="1">
    <citation type="submission" date="2018-08" db="EMBL/GenBank/DDBJ databases">
        <title>A genome reference for cultivated species of the human gut microbiota.</title>
        <authorList>
            <person name="Zou Y."/>
            <person name="Xue W."/>
            <person name="Luo G."/>
        </authorList>
    </citation>
    <scope>NUCLEOTIDE SEQUENCE [LARGE SCALE GENOMIC DNA]</scope>
    <source>
        <strain evidence="2 3">AF14-18</strain>
    </source>
</reference>
<dbReference type="InterPro" id="IPR007534">
    <property type="entry name" value="LuxE"/>
</dbReference>
<dbReference type="RefSeq" id="WP_118018795.1">
    <property type="nucleotide sequence ID" value="NZ_CAUHGS010000004.1"/>
</dbReference>
<dbReference type="Pfam" id="PF04443">
    <property type="entry name" value="LuxE"/>
    <property type="match status" value="1"/>
</dbReference>
<sequence>MEGYGITRGRLSRYRLFWTKNIYDRQGAEQMFFSAVRENCAYHYRHCREYRKILKRSGFRPGHLESSRDIGRIPVLPTLFFKHHDIHSIAPECTWLKTTSSGTSGTASQVNFDGGALLCGLGMVARTVSKRGLLSLRPARYVIFGYEPHRDNRTAVARSTFGATFFAPPLSRDYALIYRQGQYIPDLEHVMDRLCRYSYGAVPVRILGFPSYAYFALKQMEERGIHLTLPGGSKMILSGGWKQFEGQKVNKEVLYGLARRVLGIEDKDVAEFFSAAEHPVLYCDCRNHHFHVPVYSQVIIRDIKTMEPLGYGRPGLVNLITPMIKAVPVLSVMTDDVGVLHVGKECGCGIDAPYLELLGRAGVSGIKTCAAGAQDILNGTYGKEAAR</sequence>
<evidence type="ECO:0000313" key="2">
    <source>
        <dbReference type="EMBL" id="RGV75472.1"/>
    </source>
</evidence>
<evidence type="ECO:0000259" key="1">
    <source>
        <dbReference type="Pfam" id="PF04443"/>
    </source>
</evidence>
<organism evidence="2 3">
    <name type="scientific">Enterocloster bolteae</name>
    <dbReference type="NCBI Taxonomy" id="208479"/>
    <lineage>
        <taxon>Bacteria</taxon>
        <taxon>Bacillati</taxon>
        <taxon>Bacillota</taxon>
        <taxon>Clostridia</taxon>
        <taxon>Lachnospirales</taxon>
        <taxon>Lachnospiraceae</taxon>
        <taxon>Enterocloster</taxon>
    </lineage>
</organism>
<proteinExistence type="predicted"/>
<protein>
    <submittedName>
        <fullName evidence="2">Acyl-protein synthetase</fullName>
    </submittedName>
</protein>
<name>A0A412Z640_9FIRM</name>
<dbReference type="Proteomes" id="UP000284543">
    <property type="component" value="Unassembled WGS sequence"/>
</dbReference>
<accession>A0A412Z640</accession>